<accession>A0A9D1RYY2</accession>
<dbReference type="EMBL" id="DXGD01000049">
    <property type="protein sequence ID" value="HIW98761.1"/>
    <property type="molecule type" value="Genomic_DNA"/>
</dbReference>
<comment type="caution">
    <text evidence="1">The sequence shown here is derived from an EMBL/GenBank/DDBJ whole genome shotgun (WGS) entry which is preliminary data.</text>
</comment>
<name>A0A9D1RYY2_9MICC</name>
<dbReference type="AlphaFoldDB" id="A0A9D1RYY2"/>
<gene>
    <name evidence="1" type="ORF">H9871_01315</name>
</gene>
<proteinExistence type="predicted"/>
<evidence type="ECO:0000313" key="2">
    <source>
        <dbReference type="Proteomes" id="UP000824151"/>
    </source>
</evidence>
<sequence length="136" mass="15663">MSKDYMYRARIIESPEFEEYEAFDDKGLYGESPGRRWVTWHRPVGWRASEDYIDHYGTNKFFEPRTERWYKSRSSAADRVKLLGSMGYRAIVQRSAPVVWPRGHASKVDVSESAAVVDAIRTLVRAGVVKSADDLL</sequence>
<reference evidence="1" key="1">
    <citation type="journal article" date="2021" name="PeerJ">
        <title>Extensive microbial diversity within the chicken gut microbiome revealed by metagenomics and culture.</title>
        <authorList>
            <person name="Gilroy R."/>
            <person name="Ravi A."/>
            <person name="Getino M."/>
            <person name="Pursley I."/>
            <person name="Horton D.L."/>
            <person name="Alikhan N.F."/>
            <person name="Baker D."/>
            <person name="Gharbi K."/>
            <person name="Hall N."/>
            <person name="Watson M."/>
            <person name="Adriaenssens E.M."/>
            <person name="Foster-Nyarko E."/>
            <person name="Jarju S."/>
            <person name="Secka A."/>
            <person name="Antonio M."/>
            <person name="Oren A."/>
            <person name="Chaudhuri R.R."/>
            <person name="La Ragione R."/>
            <person name="Hildebrand F."/>
            <person name="Pallen M.J."/>
        </authorList>
    </citation>
    <scope>NUCLEOTIDE SEQUENCE</scope>
    <source>
        <strain evidence="1">ChiHejej3B27-3195</strain>
    </source>
</reference>
<evidence type="ECO:0000313" key="1">
    <source>
        <dbReference type="EMBL" id="HIW98761.1"/>
    </source>
</evidence>
<organism evidence="1 2">
    <name type="scientific">Candidatus Nesterenkonia stercoripullorum</name>
    <dbReference type="NCBI Taxonomy" id="2838701"/>
    <lineage>
        <taxon>Bacteria</taxon>
        <taxon>Bacillati</taxon>
        <taxon>Actinomycetota</taxon>
        <taxon>Actinomycetes</taxon>
        <taxon>Micrococcales</taxon>
        <taxon>Micrococcaceae</taxon>
        <taxon>Nesterenkonia</taxon>
    </lineage>
</organism>
<protein>
    <submittedName>
        <fullName evidence="1">Uncharacterized protein</fullName>
    </submittedName>
</protein>
<dbReference type="Proteomes" id="UP000824151">
    <property type="component" value="Unassembled WGS sequence"/>
</dbReference>
<reference evidence="1" key="2">
    <citation type="submission" date="2021-04" db="EMBL/GenBank/DDBJ databases">
        <authorList>
            <person name="Gilroy R."/>
        </authorList>
    </citation>
    <scope>NUCLEOTIDE SEQUENCE</scope>
    <source>
        <strain evidence="1">ChiHejej3B27-3195</strain>
    </source>
</reference>